<dbReference type="InterPro" id="IPR006311">
    <property type="entry name" value="TAT_signal"/>
</dbReference>
<feature type="domain" description="LysM" evidence="4">
    <location>
        <begin position="165"/>
        <end position="214"/>
    </location>
</feature>
<organism evidence="5 6">
    <name type="scientific">Kineococcus xinjiangensis</name>
    <dbReference type="NCBI Taxonomy" id="512762"/>
    <lineage>
        <taxon>Bacteria</taxon>
        <taxon>Bacillati</taxon>
        <taxon>Actinomycetota</taxon>
        <taxon>Actinomycetes</taxon>
        <taxon>Kineosporiales</taxon>
        <taxon>Kineosporiaceae</taxon>
        <taxon>Kineococcus</taxon>
    </lineage>
</organism>
<dbReference type="SMART" id="SM00257">
    <property type="entry name" value="LysM"/>
    <property type="match status" value="1"/>
</dbReference>
<dbReference type="AlphaFoldDB" id="A0A2S6IUV0"/>
<evidence type="ECO:0000256" key="3">
    <source>
        <dbReference type="SAM" id="MobiDB-lite"/>
    </source>
</evidence>
<dbReference type="PROSITE" id="PS51782">
    <property type="entry name" value="LYSM"/>
    <property type="match status" value="1"/>
</dbReference>
<dbReference type="InterPro" id="IPR023346">
    <property type="entry name" value="Lysozyme-like_dom_sf"/>
</dbReference>
<dbReference type="Proteomes" id="UP000239485">
    <property type="component" value="Unassembled WGS sequence"/>
</dbReference>
<feature type="region of interest" description="Disordered" evidence="3">
    <location>
        <begin position="1"/>
        <end position="24"/>
    </location>
</feature>
<dbReference type="InterPro" id="IPR018392">
    <property type="entry name" value="LysM"/>
</dbReference>
<keyword evidence="2" id="KW-0378">Hydrolase</keyword>
<evidence type="ECO:0000313" key="5">
    <source>
        <dbReference type="EMBL" id="PPK97959.1"/>
    </source>
</evidence>
<keyword evidence="6" id="KW-1185">Reference proteome</keyword>
<dbReference type="EMBL" id="PTJD01000002">
    <property type="protein sequence ID" value="PPK97959.1"/>
    <property type="molecule type" value="Genomic_DNA"/>
</dbReference>
<dbReference type="Gene3D" id="3.10.350.10">
    <property type="entry name" value="LysM domain"/>
    <property type="match status" value="1"/>
</dbReference>
<dbReference type="PROSITE" id="PS51318">
    <property type="entry name" value="TAT"/>
    <property type="match status" value="1"/>
</dbReference>
<dbReference type="OrthoDB" id="1404170at2"/>
<evidence type="ECO:0000256" key="1">
    <source>
        <dbReference type="ARBA" id="ARBA00010830"/>
    </source>
</evidence>
<dbReference type="PANTHER" id="PTHR34700:SF4">
    <property type="entry name" value="PHAGE-LIKE ELEMENT PBSX PROTEIN XKDP"/>
    <property type="match status" value="1"/>
</dbReference>
<dbReference type="InterPro" id="IPR036779">
    <property type="entry name" value="LysM_dom_sf"/>
</dbReference>
<dbReference type="SUPFAM" id="SSF54106">
    <property type="entry name" value="LysM domain"/>
    <property type="match status" value="1"/>
</dbReference>
<dbReference type="InterPro" id="IPR010618">
    <property type="entry name" value="RPF"/>
</dbReference>
<gene>
    <name evidence="5" type="ORF">CLV92_102110</name>
</gene>
<dbReference type="InterPro" id="IPR052196">
    <property type="entry name" value="Bact_Kbp"/>
</dbReference>
<dbReference type="CDD" id="cd13925">
    <property type="entry name" value="RPF"/>
    <property type="match status" value="1"/>
</dbReference>
<evidence type="ECO:0000313" key="6">
    <source>
        <dbReference type="Proteomes" id="UP000239485"/>
    </source>
</evidence>
<dbReference type="SUPFAM" id="SSF53955">
    <property type="entry name" value="Lysozyme-like"/>
    <property type="match status" value="1"/>
</dbReference>
<evidence type="ECO:0000259" key="4">
    <source>
        <dbReference type="PROSITE" id="PS51782"/>
    </source>
</evidence>
<reference evidence="5 6" key="1">
    <citation type="submission" date="2018-02" db="EMBL/GenBank/DDBJ databases">
        <title>Genomic Encyclopedia of Archaeal and Bacterial Type Strains, Phase II (KMG-II): from individual species to whole genera.</title>
        <authorList>
            <person name="Goeker M."/>
        </authorList>
    </citation>
    <scope>NUCLEOTIDE SEQUENCE [LARGE SCALE GENOMIC DNA]</scope>
    <source>
        <strain evidence="5 6">DSM 22857</strain>
    </source>
</reference>
<name>A0A2S6IUV0_9ACTN</name>
<comment type="similarity">
    <text evidence="1">Belongs to the transglycosylase family. Rpf subfamily.</text>
</comment>
<accession>A0A2S6IUV0</accession>
<dbReference type="GO" id="GO:0016787">
    <property type="term" value="F:hydrolase activity"/>
    <property type="evidence" value="ECO:0007669"/>
    <property type="project" value="UniProtKB-KW"/>
</dbReference>
<dbReference type="RefSeq" id="WP_104431414.1">
    <property type="nucleotide sequence ID" value="NZ_PTJD01000002.1"/>
</dbReference>
<dbReference type="Pfam" id="PF06737">
    <property type="entry name" value="Transglycosylas"/>
    <property type="match status" value="1"/>
</dbReference>
<sequence length="215" mass="22431">MPTTLRTRTPKHAPRHRAEPTSTAAALARRGALAVVAGAAGAAMVVGSAGSASAAPVSEWDRLAQCESGGRWNINTGNGYSGGLQFHPRTWSGFGGGQFAPRAHQATREQQIVVAERVLARQGWRAWPACSRKLGLRGAADPVGAEARLHAPAPAPAPAAPAATRTYTVVPGDTLYRVAVKNGVPGGWRHVYDLNHAEIGPNPGAIRVGQVLRLP</sequence>
<dbReference type="PANTHER" id="PTHR34700">
    <property type="entry name" value="POTASSIUM BINDING PROTEIN KBP"/>
    <property type="match status" value="1"/>
</dbReference>
<protein>
    <submittedName>
        <fullName evidence="5">LysM domain-containing protein</fullName>
    </submittedName>
</protein>
<proteinExistence type="inferred from homology"/>
<evidence type="ECO:0000256" key="2">
    <source>
        <dbReference type="ARBA" id="ARBA00022801"/>
    </source>
</evidence>
<dbReference type="Gene3D" id="1.10.530.10">
    <property type="match status" value="1"/>
</dbReference>
<dbReference type="CDD" id="cd00118">
    <property type="entry name" value="LysM"/>
    <property type="match status" value="1"/>
</dbReference>
<comment type="caution">
    <text evidence="5">The sequence shown here is derived from an EMBL/GenBank/DDBJ whole genome shotgun (WGS) entry which is preliminary data.</text>
</comment>
<dbReference type="Pfam" id="PF01476">
    <property type="entry name" value="LysM"/>
    <property type="match status" value="1"/>
</dbReference>